<evidence type="ECO:0000313" key="2">
    <source>
        <dbReference type="Proteomes" id="UP000294901"/>
    </source>
</evidence>
<dbReference type="SUPFAM" id="SSF140453">
    <property type="entry name" value="EsxAB dimer-like"/>
    <property type="match status" value="1"/>
</dbReference>
<dbReference type="InterPro" id="IPR036689">
    <property type="entry name" value="ESAT-6-like_sf"/>
</dbReference>
<dbReference type="Gene3D" id="1.10.287.1060">
    <property type="entry name" value="ESAT-6-like"/>
    <property type="match status" value="1"/>
</dbReference>
<dbReference type="InterPro" id="IPR010310">
    <property type="entry name" value="T7SS_ESAT-6-like"/>
</dbReference>
<protein>
    <submittedName>
        <fullName evidence="1">WXG100 family type VII secretion target</fullName>
    </submittedName>
</protein>
<dbReference type="AlphaFoldDB" id="A0A4R6JLS4"/>
<name>A0A4R6JLS4_9ACTN</name>
<organism evidence="1 2">
    <name type="scientific">Paractinoplanes brasiliensis</name>
    <dbReference type="NCBI Taxonomy" id="52695"/>
    <lineage>
        <taxon>Bacteria</taxon>
        <taxon>Bacillati</taxon>
        <taxon>Actinomycetota</taxon>
        <taxon>Actinomycetes</taxon>
        <taxon>Micromonosporales</taxon>
        <taxon>Micromonosporaceae</taxon>
        <taxon>Paractinoplanes</taxon>
    </lineage>
</organism>
<reference evidence="1 2" key="1">
    <citation type="submission" date="2019-03" db="EMBL/GenBank/DDBJ databases">
        <title>Sequencing the genomes of 1000 actinobacteria strains.</title>
        <authorList>
            <person name="Klenk H.-P."/>
        </authorList>
    </citation>
    <scope>NUCLEOTIDE SEQUENCE [LARGE SCALE GENOMIC DNA]</scope>
    <source>
        <strain evidence="1 2">DSM 43805</strain>
    </source>
</reference>
<evidence type="ECO:0000313" key="1">
    <source>
        <dbReference type="EMBL" id="TDO37089.1"/>
    </source>
</evidence>
<dbReference type="Pfam" id="PF06013">
    <property type="entry name" value="WXG100"/>
    <property type="match status" value="1"/>
</dbReference>
<dbReference type="RefSeq" id="WP_133871760.1">
    <property type="nucleotide sequence ID" value="NZ_BOMD01000100.1"/>
</dbReference>
<sequence length="96" mass="10657">MSDFKVNFPAANSVVDQVAAANRQISNDLAALDPKIMNALAMWESDDARAAYDAAKQRWDQAAVQMNQILEQARSTLTNVIENYNVSNQRAAGKWQ</sequence>
<keyword evidence="2" id="KW-1185">Reference proteome</keyword>
<dbReference type="Proteomes" id="UP000294901">
    <property type="component" value="Unassembled WGS sequence"/>
</dbReference>
<gene>
    <name evidence="1" type="ORF">C8E87_0684</name>
</gene>
<accession>A0A4R6JLS4</accession>
<dbReference type="EMBL" id="SNWR01000001">
    <property type="protein sequence ID" value="TDO37089.1"/>
    <property type="molecule type" value="Genomic_DNA"/>
</dbReference>
<proteinExistence type="predicted"/>
<dbReference type="OrthoDB" id="3387628at2"/>
<comment type="caution">
    <text evidence="1">The sequence shown here is derived from an EMBL/GenBank/DDBJ whole genome shotgun (WGS) entry which is preliminary data.</text>
</comment>